<name>A0A1G1X2H7_9BACT</name>
<dbReference type="InterPro" id="IPR017860">
    <property type="entry name" value="Peptidase_M22_CS"/>
</dbReference>
<dbReference type="GO" id="GO:0061711">
    <property type="term" value="F:tRNA N(6)-L-threonylcarbamoyladenine synthase activity"/>
    <property type="evidence" value="ECO:0007669"/>
    <property type="project" value="UniProtKB-EC"/>
</dbReference>
<comment type="subcellular location">
    <subcellularLocation>
        <location evidence="8">Cytoplasm</location>
    </subcellularLocation>
</comment>
<dbReference type="Pfam" id="PF00814">
    <property type="entry name" value="TsaD"/>
    <property type="match status" value="1"/>
</dbReference>
<evidence type="ECO:0000256" key="6">
    <source>
        <dbReference type="ARBA" id="ARBA00023315"/>
    </source>
</evidence>
<dbReference type="CDD" id="cd24133">
    <property type="entry name" value="ASKHA_NBD_TsaD_bac"/>
    <property type="match status" value="1"/>
</dbReference>
<comment type="caution">
    <text evidence="8">Lacks conserved residue(s) required for the propagation of feature annotation.</text>
</comment>
<dbReference type="InterPro" id="IPR043129">
    <property type="entry name" value="ATPase_NBD"/>
</dbReference>
<feature type="domain" description="Gcp-like" evidence="9">
    <location>
        <begin position="29"/>
        <end position="326"/>
    </location>
</feature>
<dbReference type="GO" id="GO:0005506">
    <property type="term" value="F:iron ion binding"/>
    <property type="evidence" value="ECO:0007669"/>
    <property type="project" value="UniProtKB-UniRule"/>
</dbReference>
<sequence length="357" mass="37826">MKPCTLLAIESSCDETGVSVVRKEGDGITVLSELVTSQASIHEVTGGVIPEVAAREHLNVIGPMITSALHQAECTKDDIDAIAVTVGPGLMPALVVGVQAARTLAFAWDKPLVPVHHIEGHIYSALLAANTPTPSSSPSGRGRELFPALALIVSGGHTMLIEIPSHLTYKILGETLDDAIGEVFDKVARMLGLPYPGGVHVSRLAAEGNAKAFNFPRPMLHSKDCNFSYSGLKTAVLYQVQELGEEMTENQKADIAASFQAAVVDSLAKKLVQATEGREYKAILLAGGVAANQALQSRIQKEADTLQIPLLLAPATLCGDNATMIGQAGIFAYEAGRIKSWREVDAIARVSIENFSL</sequence>
<evidence type="ECO:0000256" key="3">
    <source>
        <dbReference type="ARBA" id="ARBA00022694"/>
    </source>
</evidence>
<keyword evidence="5 8" id="KW-0408">Iron</keyword>
<feature type="binding site" evidence="8">
    <location>
        <position position="185"/>
    </location>
    <ligand>
        <name>substrate</name>
    </ligand>
</feature>
<feature type="binding site" evidence="8">
    <location>
        <position position="117"/>
    </location>
    <ligand>
        <name>Fe cation</name>
        <dbReference type="ChEBI" id="CHEBI:24875"/>
    </ligand>
</feature>
<dbReference type="HAMAP" id="MF_01445">
    <property type="entry name" value="TsaD"/>
    <property type="match status" value="1"/>
</dbReference>
<accession>A0A1G1X2H7</accession>
<gene>
    <name evidence="8" type="primary">tsaD</name>
    <name evidence="10" type="ORF">A3D99_03705</name>
</gene>
<dbReference type="Proteomes" id="UP000177528">
    <property type="component" value="Unassembled WGS sequence"/>
</dbReference>
<dbReference type="PANTHER" id="PTHR11735:SF6">
    <property type="entry name" value="TRNA N6-ADENOSINE THREONYLCARBAMOYLTRANSFERASE, MITOCHONDRIAL"/>
    <property type="match status" value="1"/>
</dbReference>
<keyword evidence="4 8" id="KW-0479">Metal-binding</keyword>
<proteinExistence type="inferred from homology"/>
<dbReference type="PROSITE" id="PS01016">
    <property type="entry name" value="GLYCOPROTEASE"/>
    <property type="match status" value="1"/>
</dbReference>
<dbReference type="EMBL" id="MHHR01000019">
    <property type="protein sequence ID" value="OGY34216.1"/>
    <property type="molecule type" value="Genomic_DNA"/>
</dbReference>
<dbReference type="InterPro" id="IPR022450">
    <property type="entry name" value="TsaD"/>
</dbReference>
<dbReference type="GO" id="GO:0002949">
    <property type="term" value="P:tRNA threonylcarbamoyladenosine modification"/>
    <property type="evidence" value="ECO:0007669"/>
    <property type="project" value="UniProtKB-UniRule"/>
</dbReference>
<evidence type="ECO:0000256" key="8">
    <source>
        <dbReference type="HAMAP-Rule" id="MF_01445"/>
    </source>
</evidence>
<dbReference type="NCBIfam" id="TIGR03723">
    <property type="entry name" value="T6A_TsaD_YgjD"/>
    <property type="match status" value="1"/>
</dbReference>
<feature type="binding site" evidence="8">
    <location>
        <begin position="152"/>
        <end position="156"/>
    </location>
    <ligand>
        <name>substrate</name>
    </ligand>
</feature>
<feature type="binding site" evidence="8">
    <location>
        <position position="198"/>
    </location>
    <ligand>
        <name>substrate</name>
    </ligand>
</feature>
<dbReference type="GO" id="GO:0005737">
    <property type="term" value="C:cytoplasm"/>
    <property type="evidence" value="ECO:0007669"/>
    <property type="project" value="UniProtKB-SubCell"/>
</dbReference>
<dbReference type="FunFam" id="3.30.420.40:FF:000012">
    <property type="entry name" value="tRNA N6-adenosine threonylcarbamoyltransferase"/>
    <property type="match status" value="1"/>
</dbReference>
<comment type="cofactor">
    <cofactor evidence="8">
        <name>Fe(2+)</name>
        <dbReference type="ChEBI" id="CHEBI:29033"/>
    </cofactor>
    <text evidence="8">Binds 1 Fe(2+) ion per subunit.</text>
</comment>
<dbReference type="Gene3D" id="3.30.420.40">
    <property type="match status" value="2"/>
</dbReference>
<evidence type="ECO:0000256" key="4">
    <source>
        <dbReference type="ARBA" id="ARBA00022723"/>
    </source>
</evidence>
<keyword evidence="6 8" id="KW-0012">Acyltransferase</keyword>
<comment type="function">
    <text evidence="8">Required for the formation of a threonylcarbamoyl group on adenosine at position 37 (t(6)A37) in tRNAs that read codons beginning with adenine. Is involved in the transfer of the threonylcarbamoyl moiety of threonylcarbamoyl-AMP (TC-AMP) to the N6 group of A37, together with TsaE and TsaB. TsaD likely plays a direct catalytic role in this reaction.</text>
</comment>
<keyword evidence="3 8" id="KW-0819">tRNA processing</keyword>
<organism evidence="10 11">
    <name type="scientific">Candidatus Andersenbacteria bacterium RIFCSPHIGHO2_12_FULL_45_11</name>
    <dbReference type="NCBI Taxonomy" id="1797281"/>
    <lineage>
        <taxon>Bacteria</taxon>
        <taxon>Candidatus Anderseniibacteriota</taxon>
    </lineage>
</organism>
<evidence type="ECO:0000313" key="10">
    <source>
        <dbReference type="EMBL" id="OGY34216.1"/>
    </source>
</evidence>
<feature type="binding site" evidence="8">
    <location>
        <position position="292"/>
    </location>
    <ligand>
        <name>substrate</name>
    </ligand>
</feature>
<evidence type="ECO:0000259" key="9">
    <source>
        <dbReference type="Pfam" id="PF00814"/>
    </source>
</evidence>
<evidence type="ECO:0000256" key="5">
    <source>
        <dbReference type="ARBA" id="ARBA00023004"/>
    </source>
</evidence>
<dbReference type="PRINTS" id="PR00789">
    <property type="entry name" value="OSIALOPTASE"/>
</dbReference>
<protein>
    <recommendedName>
        <fullName evidence="8">tRNA N6-adenosine threonylcarbamoyltransferase</fullName>
        <ecNumber evidence="8">2.3.1.234</ecNumber>
    </recommendedName>
    <alternativeName>
        <fullName evidence="8">N6-L-threonylcarbamoyladenine synthase</fullName>
        <shortName evidence="8">t(6)A synthase</shortName>
    </alternativeName>
    <alternativeName>
        <fullName evidence="8">t(6)A37 threonylcarbamoyladenosine biosynthesis protein TsaD</fullName>
    </alternativeName>
    <alternativeName>
        <fullName evidence="8">tRNA threonylcarbamoyladenosine biosynthesis protein TsaD</fullName>
    </alternativeName>
</protein>
<keyword evidence="2 8" id="KW-0808">Transferase</keyword>
<evidence type="ECO:0000256" key="1">
    <source>
        <dbReference type="ARBA" id="ARBA00022490"/>
    </source>
</evidence>
<feature type="binding site" evidence="8">
    <location>
        <position position="320"/>
    </location>
    <ligand>
        <name>Fe cation</name>
        <dbReference type="ChEBI" id="CHEBI:24875"/>
    </ligand>
</feature>
<comment type="caution">
    <text evidence="10">The sequence shown here is derived from an EMBL/GenBank/DDBJ whole genome shotgun (WGS) entry which is preliminary data.</text>
</comment>
<evidence type="ECO:0000256" key="2">
    <source>
        <dbReference type="ARBA" id="ARBA00022679"/>
    </source>
</evidence>
<evidence type="ECO:0000313" key="11">
    <source>
        <dbReference type="Proteomes" id="UP000177528"/>
    </source>
</evidence>
<dbReference type="InterPro" id="IPR000905">
    <property type="entry name" value="Gcp-like_dom"/>
</dbReference>
<reference evidence="10 11" key="1">
    <citation type="journal article" date="2016" name="Nat. Commun.">
        <title>Thousands of microbial genomes shed light on interconnected biogeochemical processes in an aquifer system.</title>
        <authorList>
            <person name="Anantharaman K."/>
            <person name="Brown C.T."/>
            <person name="Hug L.A."/>
            <person name="Sharon I."/>
            <person name="Castelle C.J."/>
            <person name="Probst A.J."/>
            <person name="Thomas B.C."/>
            <person name="Singh A."/>
            <person name="Wilkins M.J."/>
            <person name="Karaoz U."/>
            <person name="Brodie E.L."/>
            <person name="Williams K.H."/>
            <person name="Hubbard S.S."/>
            <person name="Banfield J.F."/>
        </authorList>
    </citation>
    <scope>NUCLEOTIDE SEQUENCE [LARGE SCALE GENOMIC DNA]</scope>
</reference>
<dbReference type="NCBIfam" id="TIGR00329">
    <property type="entry name" value="gcp_kae1"/>
    <property type="match status" value="1"/>
</dbReference>
<dbReference type="EC" id="2.3.1.234" evidence="8"/>
<comment type="similarity">
    <text evidence="8">Belongs to the KAE1 / TsaD family.</text>
</comment>
<dbReference type="SUPFAM" id="SSF53067">
    <property type="entry name" value="Actin-like ATPase domain"/>
    <property type="match status" value="1"/>
</dbReference>
<dbReference type="InterPro" id="IPR017861">
    <property type="entry name" value="KAE1/TsaD"/>
</dbReference>
<evidence type="ECO:0000256" key="7">
    <source>
        <dbReference type="ARBA" id="ARBA00048117"/>
    </source>
</evidence>
<dbReference type="AlphaFoldDB" id="A0A1G1X2H7"/>
<dbReference type="PANTHER" id="PTHR11735">
    <property type="entry name" value="TRNA N6-ADENOSINE THREONYLCARBAMOYLTRANSFERASE"/>
    <property type="match status" value="1"/>
</dbReference>
<comment type="catalytic activity">
    <reaction evidence="7 8">
        <text>L-threonylcarbamoyladenylate + adenosine(37) in tRNA = N(6)-L-threonylcarbamoyladenosine(37) in tRNA + AMP + H(+)</text>
        <dbReference type="Rhea" id="RHEA:37059"/>
        <dbReference type="Rhea" id="RHEA-COMP:10162"/>
        <dbReference type="Rhea" id="RHEA-COMP:10163"/>
        <dbReference type="ChEBI" id="CHEBI:15378"/>
        <dbReference type="ChEBI" id="CHEBI:73682"/>
        <dbReference type="ChEBI" id="CHEBI:74411"/>
        <dbReference type="ChEBI" id="CHEBI:74418"/>
        <dbReference type="ChEBI" id="CHEBI:456215"/>
        <dbReference type="EC" id="2.3.1.234"/>
    </reaction>
</comment>
<keyword evidence="1 8" id="KW-0963">Cytoplasm</keyword>
<feature type="binding site" evidence="8">
    <location>
        <position position="121"/>
    </location>
    <ligand>
        <name>Fe cation</name>
        <dbReference type="ChEBI" id="CHEBI:24875"/>
    </ligand>
</feature>
<dbReference type="FunFam" id="3.30.420.40:FF:000040">
    <property type="entry name" value="tRNA N6-adenosine threonylcarbamoyltransferase"/>
    <property type="match status" value="1"/>
</dbReference>